<evidence type="ECO:0000256" key="6">
    <source>
        <dbReference type="SAM" id="Phobius"/>
    </source>
</evidence>
<dbReference type="InterPro" id="IPR018513">
    <property type="entry name" value="Cell_synthase_bac"/>
</dbReference>
<feature type="transmembrane region" description="Helical" evidence="6">
    <location>
        <begin position="349"/>
        <end position="368"/>
    </location>
</feature>
<sequence>MTLDENTLTQKAQIMQYRQLTESGTYMEGLFRQSVSYYLDLPTNRMLSNASQVSLSMRYAENLDFDRSLVTVYVNDQPIGSKKLEKEKAQGDTVRLDIPADLMVNGNFSVQVSFDLEMPDTWCTTKKMKQPWAYVTNESMLKLMSVDFDNIIFEGYPGPFLKDGSFNNAVVILPDSPSVADYEAMRQIILTFGQFLKDNSGSLRVAYMSNIGELKESNVIAIGRLEKNLVVQQINNMLFFQFSPQGTTIRSNEKMVIDPNYGTILGTVQLLNSPYSEQKHALMVVTGVSDDAMLRGVEYVGLTDNLWKLYGDGYVADGVDVFPFRFKADNAKRESLIQQVASRQDIHKLVLAVGLVLLLVVVSTVMMIRKYGKKGRT</sequence>
<protein>
    <recommendedName>
        <fullName evidence="8">Cellulose synthase regulator protein</fullName>
    </recommendedName>
</protein>
<evidence type="ECO:0000313" key="7">
    <source>
        <dbReference type="EMBL" id="MPM63892.1"/>
    </source>
</evidence>
<reference evidence="7" key="1">
    <citation type="submission" date="2019-08" db="EMBL/GenBank/DDBJ databases">
        <authorList>
            <person name="Kucharzyk K."/>
            <person name="Murdoch R.W."/>
            <person name="Higgins S."/>
            <person name="Loffler F."/>
        </authorList>
    </citation>
    <scope>NUCLEOTIDE SEQUENCE</scope>
</reference>
<proteinExistence type="predicted"/>
<dbReference type="PANTHER" id="PTHR39083">
    <property type="entry name" value="CYCLIC DI-GMP-BINDING PROTEIN"/>
    <property type="match status" value="1"/>
</dbReference>
<evidence type="ECO:0000256" key="2">
    <source>
        <dbReference type="ARBA" id="ARBA00022475"/>
    </source>
</evidence>
<accession>A0A645BEY1</accession>
<evidence type="ECO:0008006" key="8">
    <source>
        <dbReference type="Google" id="ProtNLM"/>
    </source>
</evidence>
<dbReference type="GO" id="GO:0006011">
    <property type="term" value="P:UDP-alpha-D-glucose metabolic process"/>
    <property type="evidence" value="ECO:0007669"/>
    <property type="project" value="InterPro"/>
</dbReference>
<gene>
    <name evidence="7" type="ORF">SDC9_110776</name>
</gene>
<dbReference type="Gene3D" id="2.60.120.260">
    <property type="entry name" value="Galactose-binding domain-like"/>
    <property type="match status" value="1"/>
</dbReference>
<keyword evidence="5 6" id="KW-0472">Membrane</keyword>
<organism evidence="7">
    <name type="scientific">bioreactor metagenome</name>
    <dbReference type="NCBI Taxonomy" id="1076179"/>
    <lineage>
        <taxon>unclassified sequences</taxon>
        <taxon>metagenomes</taxon>
        <taxon>ecological metagenomes</taxon>
    </lineage>
</organism>
<evidence type="ECO:0000256" key="5">
    <source>
        <dbReference type="ARBA" id="ARBA00023136"/>
    </source>
</evidence>
<name>A0A645BEY1_9ZZZZ</name>
<keyword evidence="4 6" id="KW-1133">Transmembrane helix</keyword>
<evidence type="ECO:0000256" key="3">
    <source>
        <dbReference type="ARBA" id="ARBA00022692"/>
    </source>
</evidence>
<dbReference type="GO" id="GO:0005886">
    <property type="term" value="C:plasma membrane"/>
    <property type="evidence" value="ECO:0007669"/>
    <property type="project" value="UniProtKB-SubCell"/>
</dbReference>
<dbReference type="AlphaFoldDB" id="A0A645BEY1"/>
<keyword evidence="3 6" id="KW-0812">Transmembrane</keyword>
<keyword evidence="2" id="KW-1003">Cell membrane</keyword>
<comment type="subcellular location">
    <subcellularLocation>
        <location evidence="1">Cell membrane</location>
        <topology evidence="1">Single-pass membrane protein</topology>
    </subcellularLocation>
</comment>
<dbReference type="EMBL" id="VSSQ01019659">
    <property type="protein sequence ID" value="MPM63892.1"/>
    <property type="molecule type" value="Genomic_DNA"/>
</dbReference>
<evidence type="ECO:0000256" key="4">
    <source>
        <dbReference type="ARBA" id="ARBA00022989"/>
    </source>
</evidence>
<dbReference type="PANTHER" id="PTHR39083:SF1">
    <property type="entry name" value="CYCLIC DI-GMP-BINDING PROTEIN"/>
    <property type="match status" value="1"/>
</dbReference>
<evidence type="ECO:0000256" key="1">
    <source>
        <dbReference type="ARBA" id="ARBA00004162"/>
    </source>
</evidence>
<dbReference type="Pfam" id="PF03170">
    <property type="entry name" value="BcsB"/>
    <property type="match status" value="1"/>
</dbReference>
<comment type="caution">
    <text evidence="7">The sequence shown here is derived from an EMBL/GenBank/DDBJ whole genome shotgun (WGS) entry which is preliminary data.</text>
</comment>